<dbReference type="Proteomes" id="UP001372834">
    <property type="component" value="Unassembled WGS sequence"/>
</dbReference>
<evidence type="ECO:0000313" key="9">
    <source>
        <dbReference type="Proteomes" id="UP001372834"/>
    </source>
</evidence>
<comment type="subcellular location">
    <subcellularLocation>
        <location evidence="1">Lysosome membrane</location>
        <topology evidence="1">Lipid-anchor</topology>
        <orientation evidence="1">Cytoplasmic side</orientation>
    </subcellularLocation>
</comment>
<dbReference type="GO" id="GO:1903744">
    <property type="term" value="P:positive regulation of anterograde synaptic vesicle transport"/>
    <property type="evidence" value="ECO:0007669"/>
    <property type="project" value="TreeGrafter"/>
</dbReference>
<dbReference type="GO" id="GO:0032418">
    <property type="term" value="P:lysosome localization"/>
    <property type="evidence" value="ECO:0007669"/>
    <property type="project" value="InterPro"/>
</dbReference>
<sequence length="275" mass="30645">MGSEQSSQRNARANLAKTQTTGHPRKTKKTKEEASPEENECLRNGSTSPGPSVCSDSDLPYISSVNRPIGDSPKITSKQLAFQRGKSLSSAGNSPARRKFGGARKMSELITKGATGHDIVVVKAAKEPETQDKDPYLLKLQSIPMFLPIMRGTINLPGMRDPEILERLDPQDMFGLCKRLQSYMAQCADHVAKNQNQITNRIRDVDFELCHLVTSLGERQKKLSKQAEKISKVTEISLMLNKCHMQLNQTLEVLEDLNNDLPVELRLEPFVWTTG</sequence>
<evidence type="ECO:0000256" key="7">
    <source>
        <dbReference type="SAM" id="MobiDB-lite"/>
    </source>
</evidence>
<keyword evidence="5" id="KW-0458">Lysosome</keyword>
<feature type="compositionally biased region" description="Polar residues" evidence="7">
    <location>
        <begin position="1"/>
        <end position="22"/>
    </location>
</feature>
<evidence type="ECO:0000256" key="3">
    <source>
        <dbReference type="ARBA" id="ARBA00022300"/>
    </source>
</evidence>
<gene>
    <name evidence="8" type="ORF">RUM43_006480</name>
</gene>
<dbReference type="CDD" id="cd22789">
    <property type="entry name" value="BORCS5-like"/>
    <property type="match status" value="1"/>
</dbReference>
<dbReference type="EMBL" id="JAWJWE010000037">
    <property type="protein sequence ID" value="KAK6626174.1"/>
    <property type="molecule type" value="Genomic_DNA"/>
</dbReference>
<name>A0AAN8PF18_POLSC</name>
<evidence type="ECO:0000256" key="2">
    <source>
        <dbReference type="ARBA" id="ARBA00010235"/>
    </source>
</evidence>
<evidence type="ECO:0000256" key="5">
    <source>
        <dbReference type="ARBA" id="ARBA00023228"/>
    </source>
</evidence>
<dbReference type="PANTHER" id="PTHR31634">
    <property type="entry name" value="BLOC-1-RELATED COMPLEX SUBUNIT 5"/>
    <property type="match status" value="1"/>
</dbReference>
<dbReference type="GO" id="GO:0030672">
    <property type="term" value="C:synaptic vesicle membrane"/>
    <property type="evidence" value="ECO:0007669"/>
    <property type="project" value="TreeGrafter"/>
</dbReference>
<accession>A0AAN8PF18</accession>
<keyword evidence="6" id="KW-0449">Lipoprotein</keyword>
<keyword evidence="4" id="KW-0472">Membrane</keyword>
<dbReference type="GO" id="GO:0099078">
    <property type="term" value="C:BORC complex"/>
    <property type="evidence" value="ECO:0007669"/>
    <property type="project" value="TreeGrafter"/>
</dbReference>
<dbReference type="GO" id="GO:0098574">
    <property type="term" value="C:cytoplasmic side of lysosomal membrane"/>
    <property type="evidence" value="ECO:0007669"/>
    <property type="project" value="TreeGrafter"/>
</dbReference>
<dbReference type="GO" id="GO:0072384">
    <property type="term" value="P:organelle transport along microtubule"/>
    <property type="evidence" value="ECO:0007669"/>
    <property type="project" value="TreeGrafter"/>
</dbReference>
<protein>
    <recommendedName>
        <fullName evidence="3">BLOC-1-related complex subunit 5</fullName>
    </recommendedName>
</protein>
<evidence type="ECO:0000256" key="6">
    <source>
        <dbReference type="ARBA" id="ARBA00023288"/>
    </source>
</evidence>
<comment type="caution">
    <text evidence="8">The sequence shown here is derived from an EMBL/GenBank/DDBJ whole genome shotgun (WGS) entry which is preliminary data.</text>
</comment>
<evidence type="ECO:0000256" key="1">
    <source>
        <dbReference type="ARBA" id="ARBA00004122"/>
    </source>
</evidence>
<feature type="region of interest" description="Disordered" evidence="7">
    <location>
        <begin position="1"/>
        <end position="59"/>
    </location>
</feature>
<dbReference type="InterPro" id="IPR018780">
    <property type="entry name" value="TBORCS5"/>
</dbReference>
<evidence type="ECO:0000256" key="4">
    <source>
        <dbReference type="ARBA" id="ARBA00023136"/>
    </source>
</evidence>
<dbReference type="AlphaFoldDB" id="A0AAN8PF18"/>
<dbReference type="PANTHER" id="PTHR31634:SF2">
    <property type="entry name" value="BLOC-1-RELATED COMPLEX SUBUNIT 5"/>
    <property type="match status" value="1"/>
</dbReference>
<evidence type="ECO:0000313" key="8">
    <source>
        <dbReference type="EMBL" id="KAK6626174.1"/>
    </source>
</evidence>
<reference evidence="8 9" key="1">
    <citation type="submission" date="2023-10" db="EMBL/GenBank/DDBJ databases">
        <title>Genomes of two closely related lineages of the louse Polyplax serrata with different host specificities.</title>
        <authorList>
            <person name="Martinu J."/>
            <person name="Tarabai H."/>
            <person name="Stefka J."/>
            <person name="Hypsa V."/>
        </authorList>
    </citation>
    <scope>NUCLEOTIDE SEQUENCE [LARGE SCALE GENOMIC DNA]</scope>
    <source>
        <strain evidence="8">HR10_N</strain>
    </source>
</reference>
<organism evidence="8 9">
    <name type="scientific">Polyplax serrata</name>
    <name type="common">Common mouse louse</name>
    <dbReference type="NCBI Taxonomy" id="468196"/>
    <lineage>
        <taxon>Eukaryota</taxon>
        <taxon>Metazoa</taxon>
        <taxon>Ecdysozoa</taxon>
        <taxon>Arthropoda</taxon>
        <taxon>Hexapoda</taxon>
        <taxon>Insecta</taxon>
        <taxon>Pterygota</taxon>
        <taxon>Neoptera</taxon>
        <taxon>Paraneoptera</taxon>
        <taxon>Psocodea</taxon>
        <taxon>Troctomorpha</taxon>
        <taxon>Phthiraptera</taxon>
        <taxon>Anoplura</taxon>
        <taxon>Polyplacidae</taxon>
        <taxon>Polyplax</taxon>
    </lineage>
</organism>
<comment type="similarity">
    <text evidence="2">Belongs to the BORCS5 family.</text>
</comment>
<dbReference type="Pfam" id="PF10158">
    <property type="entry name" value="LOH1CR12"/>
    <property type="match status" value="1"/>
</dbReference>
<proteinExistence type="inferred from homology"/>